<dbReference type="PANTHER" id="PTHR32089:SF112">
    <property type="entry name" value="LYSOZYME-LIKE PROTEIN-RELATED"/>
    <property type="match status" value="1"/>
</dbReference>
<dbReference type="Pfam" id="PF17200">
    <property type="entry name" value="sCache_2"/>
    <property type="match status" value="1"/>
</dbReference>
<gene>
    <name evidence="12" type="ORF">GCM10011505_02800</name>
</gene>
<keyword evidence="3 9" id="KW-0812">Transmembrane</keyword>
<sequence>MKNLKTGTKLAVLVIAALIAIATVMAVSLSTLKDQLYADRRDKLEALTEMATTLVSNQIAKAGNDTAARAAALDAGLRLVEGMRYDDGAEYFLGVNADGVIMLHGARPDLIGKNLIALKDPNGVEFIRDAVTVSFGPAGGGYVSYLWPRSGGDVPEPKLTLVHRIPGTDVALMTGVYIDDLTTTFRHEAIRLGTIAAITLAVMVILAIQVIRHTVPPLRAITTALGRLATGERDIQVNGDSRRDEIGAMVRAFNVVREGLKEADDLSRQRDADQTRQLERSRRVEALTEGFDAEAARSLQIVLHAAHEMELAAGDLTHAADQTRQQAETMVGAADQADANVQTIAAAAEELSTSISDIARRVTQAADVAARATEEARRTTEIVRGLAETSGRIGEVLVLIDAIADQTNLLALNATIEAARAGDAGKGFAVVASEVKNLASQTGRATEDISRQISAVQEETCKAVGAIDGIVKTISAVSEIASDIAAAVQEQGAGTGAIAHSTQAAAQATEAVTSSIGAVGAAASQTGGTASTVREAATRLNRQADDLKTVVDRFLGDIRAA</sequence>
<evidence type="ECO:0000256" key="6">
    <source>
        <dbReference type="ARBA" id="ARBA00023224"/>
    </source>
</evidence>
<protein>
    <submittedName>
        <fullName evidence="12">Chemotaxis protein</fullName>
    </submittedName>
</protein>
<dbReference type="SMART" id="SM00304">
    <property type="entry name" value="HAMP"/>
    <property type="match status" value="1"/>
</dbReference>
<reference evidence="13" key="1">
    <citation type="journal article" date="2019" name="Int. J. Syst. Evol. Microbiol.">
        <title>The Global Catalogue of Microorganisms (GCM) 10K type strain sequencing project: providing services to taxonomists for standard genome sequencing and annotation.</title>
        <authorList>
            <consortium name="The Broad Institute Genomics Platform"/>
            <consortium name="The Broad Institute Genome Sequencing Center for Infectious Disease"/>
            <person name="Wu L."/>
            <person name="Ma J."/>
        </authorList>
    </citation>
    <scope>NUCLEOTIDE SEQUENCE [LARGE SCALE GENOMIC DNA]</scope>
    <source>
        <strain evidence="13">CGMCC 1.10188</strain>
    </source>
</reference>
<feature type="domain" description="Methyl-accepting transducer" evidence="10">
    <location>
        <begin position="305"/>
        <end position="527"/>
    </location>
</feature>
<keyword evidence="6 8" id="KW-0807">Transducer</keyword>
<comment type="similarity">
    <text evidence="7">Belongs to the methyl-accepting chemotaxis (MCP) protein family.</text>
</comment>
<dbReference type="Gene3D" id="1.10.287.950">
    <property type="entry name" value="Methyl-accepting chemotaxis protein"/>
    <property type="match status" value="1"/>
</dbReference>
<dbReference type="EMBL" id="BMDZ01000002">
    <property type="protein sequence ID" value="GGB25001.1"/>
    <property type="molecule type" value="Genomic_DNA"/>
</dbReference>
<evidence type="ECO:0000256" key="5">
    <source>
        <dbReference type="ARBA" id="ARBA00023136"/>
    </source>
</evidence>
<evidence type="ECO:0000256" key="3">
    <source>
        <dbReference type="ARBA" id="ARBA00022692"/>
    </source>
</evidence>
<keyword evidence="13" id="KW-1185">Reference proteome</keyword>
<feature type="domain" description="HAMP" evidence="11">
    <location>
        <begin position="212"/>
        <end position="265"/>
    </location>
</feature>
<evidence type="ECO:0000256" key="7">
    <source>
        <dbReference type="ARBA" id="ARBA00029447"/>
    </source>
</evidence>
<dbReference type="PRINTS" id="PR00260">
    <property type="entry name" value="CHEMTRNSDUCR"/>
</dbReference>
<evidence type="ECO:0000259" key="11">
    <source>
        <dbReference type="PROSITE" id="PS50885"/>
    </source>
</evidence>
<dbReference type="InterPro" id="IPR004089">
    <property type="entry name" value="MCPsignal_dom"/>
</dbReference>
<dbReference type="InterPro" id="IPR003660">
    <property type="entry name" value="HAMP_dom"/>
</dbReference>
<dbReference type="SMART" id="SM01049">
    <property type="entry name" value="Cache_2"/>
    <property type="match status" value="1"/>
</dbReference>
<dbReference type="Gene3D" id="3.30.450.20">
    <property type="entry name" value="PAS domain"/>
    <property type="match status" value="1"/>
</dbReference>
<evidence type="ECO:0000256" key="2">
    <source>
        <dbReference type="ARBA" id="ARBA00022475"/>
    </source>
</evidence>
<dbReference type="Proteomes" id="UP000603352">
    <property type="component" value="Unassembled WGS sequence"/>
</dbReference>
<dbReference type="Gene3D" id="6.10.340.10">
    <property type="match status" value="1"/>
</dbReference>
<keyword evidence="2" id="KW-1003">Cell membrane</keyword>
<keyword evidence="4 9" id="KW-1133">Transmembrane helix</keyword>
<dbReference type="CDD" id="cd06225">
    <property type="entry name" value="HAMP"/>
    <property type="match status" value="1"/>
</dbReference>
<name>A0ABQ1I977_9PROT</name>
<dbReference type="PROSITE" id="PS50111">
    <property type="entry name" value="CHEMOTAXIS_TRANSDUC_2"/>
    <property type="match status" value="1"/>
</dbReference>
<dbReference type="RefSeq" id="WP_188574172.1">
    <property type="nucleotide sequence ID" value="NZ_BMDZ01000002.1"/>
</dbReference>
<dbReference type="SUPFAM" id="SSF58104">
    <property type="entry name" value="Methyl-accepting chemotaxis protein (MCP) signaling domain"/>
    <property type="match status" value="1"/>
</dbReference>
<dbReference type="InterPro" id="IPR033480">
    <property type="entry name" value="sCache_2"/>
</dbReference>
<evidence type="ECO:0000256" key="4">
    <source>
        <dbReference type="ARBA" id="ARBA00022989"/>
    </source>
</evidence>
<organism evidence="12 13">
    <name type="scientific">Tistrella bauzanensis</name>
    <dbReference type="NCBI Taxonomy" id="657419"/>
    <lineage>
        <taxon>Bacteria</taxon>
        <taxon>Pseudomonadati</taxon>
        <taxon>Pseudomonadota</taxon>
        <taxon>Alphaproteobacteria</taxon>
        <taxon>Geminicoccales</taxon>
        <taxon>Geminicoccaceae</taxon>
        <taxon>Tistrella</taxon>
    </lineage>
</organism>
<evidence type="ECO:0000256" key="1">
    <source>
        <dbReference type="ARBA" id="ARBA00004651"/>
    </source>
</evidence>
<accession>A0ABQ1I977</accession>
<dbReference type="PANTHER" id="PTHR32089">
    <property type="entry name" value="METHYL-ACCEPTING CHEMOTAXIS PROTEIN MCPB"/>
    <property type="match status" value="1"/>
</dbReference>
<feature type="transmembrane region" description="Helical" evidence="9">
    <location>
        <begin position="189"/>
        <end position="211"/>
    </location>
</feature>
<dbReference type="Pfam" id="PF00672">
    <property type="entry name" value="HAMP"/>
    <property type="match status" value="1"/>
</dbReference>
<dbReference type="InterPro" id="IPR004090">
    <property type="entry name" value="Chemotax_Me-accpt_rcpt"/>
</dbReference>
<evidence type="ECO:0000313" key="12">
    <source>
        <dbReference type="EMBL" id="GGB25001.1"/>
    </source>
</evidence>
<proteinExistence type="inferred from homology"/>
<evidence type="ECO:0000259" key="10">
    <source>
        <dbReference type="PROSITE" id="PS50111"/>
    </source>
</evidence>
<dbReference type="SMART" id="SM00283">
    <property type="entry name" value="MA"/>
    <property type="match status" value="1"/>
</dbReference>
<keyword evidence="5 9" id="KW-0472">Membrane</keyword>
<evidence type="ECO:0000313" key="13">
    <source>
        <dbReference type="Proteomes" id="UP000603352"/>
    </source>
</evidence>
<evidence type="ECO:0000256" key="8">
    <source>
        <dbReference type="PROSITE-ProRule" id="PRU00284"/>
    </source>
</evidence>
<evidence type="ECO:0000256" key="9">
    <source>
        <dbReference type="SAM" id="Phobius"/>
    </source>
</evidence>
<comment type="subcellular location">
    <subcellularLocation>
        <location evidence="1">Cell membrane</location>
        <topology evidence="1">Multi-pass membrane protein</topology>
    </subcellularLocation>
</comment>
<comment type="caution">
    <text evidence="12">The sequence shown here is derived from an EMBL/GenBank/DDBJ whole genome shotgun (WGS) entry which is preliminary data.</text>
</comment>
<dbReference type="Pfam" id="PF00015">
    <property type="entry name" value="MCPsignal"/>
    <property type="match status" value="1"/>
</dbReference>
<dbReference type="PROSITE" id="PS50885">
    <property type="entry name" value="HAMP"/>
    <property type="match status" value="1"/>
</dbReference>